<evidence type="ECO:0000256" key="3">
    <source>
        <dbReference type="ARBA" id="ARBA00005842"/>
    </source>
</evidence>
<dbReference type="InterPro" id="IPR027417">
    <property type="entry name" value="P-loop_NTPase"/>
</dbReference>
<keyword evidence="6 10" id="KW-0547">Nucleotide-binding</keyword>
<dbReference type="NCBIfam" id="TIGR00174">
    <property type="entry name" value="miaA"/>
    <property type="match status" value="1"/>
</dbReference>
<comment type="function">
    <text evidence="2 10 12">Catalyzes the transfer of a dimethylallyl group onto the adenine at position 37 in tRNAs that read codons beginning with uridine, leading to the formation of N6-(dimethylallyl)adenosine (i(6)A).</text>
</comment>
<accession>A0A374P4U9</accession>
<dbReference type="GO" id="GO:0052381">
    <property type="term" value="F:tRNA dimethylallyltransferase activity"/>
    <property type="evidence" value="ECO:0007669"/>
    <property type="project" value="UniProtKB-UniRule"/>
</dbReference>
<dbReference type="GO" id="GO:0006400">
    <property type="term" value="P:tRNA modification"/>
    <property type="evidence" value="ECO:0007669"/>
    <property type="project" value="TreeGrafter"/>
</dbReference>
<reference evidence="14 15" key="1">
    <citation type="submission" date="2018-08" db="EMBL/GenBank/DDBJ databases">
        <title>A genome reference for cultivated species of the human gut microbiota.</title>
        <authorList>
            <person name="Zou Y."/>
            <person name="Xue W."/>
            <person name="Luo G."/>
        </authorList>
    </citation>
    <scope>NUCLEOTIDE SEQUENCE [LARGE SCALE GENOMIC DNA]</scope>
    <source>
        <strain evidence="14 15">TM09-12</strain>
    </source>
</reference>
<evidence type="ECO:0000256" key="5">
    <source>
        <dbReference type="ARBA" id="ARBA00022694"/>
    </source>
</evidence>
<feature type="site" description="Interaction with substrate tRNA" evidence="10">
    <location>
        <position position="100"/>
    </location>
</feature>
<organism evidence="14 15">
    <name type="scientific">Hungatella hathewayi</name>
    <dbReference type="NCBI Taxonomy" id="154046"/>
    <lineage>
        <taxon>Bacteria</taxon>
        <taxon>Bacillati</taxon>
        <taxon>Bacillota</taxon>
        <taxon>Clostridia</taxon>
        <taxon>Lachnospirales</taxon>
        <taxon>Lachnospiraceae</taxon>
        <taxon>Hungatella</taxon>
    </lineage>
</organism>
<dbReference type="Proteomes" id="UP000263014">
    <property type="component" value="Unassembled WGS sequence"/>
</dbReference>
<comment type="subunit">
    <text evidence="10">Monomer.</text>
</comment>
<evidence type="ECO:0000256" key="2">
    <source>
        <dbReference type="ARBA" id="ARBA00003213"/>
    </source>
</evidence>
<comment type="catalytic activity">
    <reaction evidence="9 10 11">
        <text>adenosine(37) in tRNA + dimethylallyl diphosphate = N(6)-dimethylallyladenosine(37) in tRNA + diphosphate</text>
        <dbReference type="Rhea" id="RHEA:26482"/>
        <dbReference type="Rhea" id="RHEA-COMP:10162"/>
        <dbReference type="Rhea" id="RHEA-COMP:10375"/>
        <dbReference type="ChEBI" id="CHEBI:33019"/>
        <dbReference type="ChEBI" id="CHEBI:57623"/>
        <dbReference type="ChEBI" id="CHEBI:74411"/>
        <dbReference type="ChEBI" id="CHEBI:74415"/>
        <dbReference type="EC" id="2.5.1.75"/>
    </reaction>
</comment>
<comment type="similarity">
    <text evidence="3 10 13">Belongs to the IPP transferase family.</text>
</comment>
<gene>
    <name evidence="10" type="primary">miaA</name>
    <name evidence="14" type="ORF">DXD79_15525</name>
</gene>
<evidence type="ECO:0000256" key="9">
    <source>
        <dbReference type="ARBA" id="ARBA00049563"/>
    </source>
</evidence>
<keyword evidence="7 10" id="KW-0067">ATP-binding</keyword>
<dbReference type="InterPro" id="IPR018022">
    <property type="entry name" value="IPT"/>
</dbReference>
<evidence type="ECO:0000256" key="11">
    <source>
        <dbReference type="RuleBase" id="RU003783"/>
    </source>
</evidence>
<dbReference type="Gene3D" id="3.40.50.300">
    <property type="entry name" value="P-loop containing nucleotide triphosphate hydrolases"/>
    <property type="match status" value="1"/>
</dbReference>
<keyword evidence="5 10" id="KW-0819">tRNA processing</keyword>
<dbReference type="Pfam" id="PF01715">
    <property type="entry name" value="IPPT"/>
    <property type="match status" value="1"/>
</dbReference>
<dbReference type="SUPFAM" id="SSF52540">
    <property type="entry name" value="P-loop containing nucleoside triphosphate hydrolases"/>
    <property type="match status" value="2"/>
</dbReference>
<feature type="site" description="Interaction with substrate tRNA" evidence="10">
    <location>
        <position position="123"/>
    </location>
</feature>
<dbReference type="EMBL" id="QSON01000007">
    <property type="protein sequence ID" value="RGJ02572.1"/>
    <property type="molecule type" value="Genomic_DNA"/>
</dbReference>
<sequence length="324" mass="37263">MKPLIILTGPTAVGKTALSVRLAKAVGGEIISADSMQVYRHMDIGSAKVTREEMDGVPHYLIDILEPAGEFNVAAFKKLASEAVEEIYAHGHLPIVVGGTGFYIQALLYDIDFTEQGEEREIREELERLGEERGAVFLHDMLAEIDPEAAMEIHANNRKRVIRAIEFYRQTGERISEHNKRERQKRSPYDFLYYVLTDDRKTLYERIDQRVDAMVEAGLVGEVEKLMEMGCTKEMVSMQGLGYKEILDYLQGNTSLDEAVTILKRDTRHFAKRQITWFKRERDVRWLNLEDFGRDREKVLEKMLQDIRETYGLETENHGNGCDV</sequence>
<dbReference type="InterPro" id="IPR039657">
    <property type="entry name" value="Dimethylallyltransferase"/>
</dbReference>
<evidence type="ECO:0000256" key="1">
    <source>
        <dbReference type="ARBA" id="ARBA00001946"/>
    </source>
</evidence>
<evidence type="ECO:0000256" key="10">
    <source>
        <dbReference type="HAMAP-Rule" id="MF_00185"/>
    </source>
</evidence>
<comment type="caution">
    <text evidence="10">Lacks conserved residue(s) required for the propagation of feature annotation.</text>
</comment>
<name>A0A374P4U9_9FIRM</name>
<dbReference type="GO" id="GO:0005524">
    <property type="term" value="F:ATP binding"/>
    <property type="evidence" value="ECO:0007669"/>
    <property type="project" value="UniProtKB-UniRule"/>
</dbReference>
<evidence type="ECO:0000256" key="8">
    <source>
        <dbReference type="ARBA" id="ARBA00022842"/>
    </source>
</evidence>
<proteinExistence type="inferred from homology"/>
<feature type="binding site" evidence="10">
    <location>
        <begin position="9"/>
        <end position="16"/>
    </location>
    <ligand>
        <name>ATP</name>
        <dbReference type="ChEBI" id="CHEBI:30616"/>
    </ligand>
</feature>
<comment type="cofactor">
    <cofactor evidence="1 10">
        <name>Mg(2+)</name>
        <dbReference type="ChEBI" id="CHEBI:18420"/>
    </cofactor>
</comment>
<keyword evidence="8 10" id="KW-0460">Magnesium</keyword>
<evidence type="ECO:0000256" key="6">
    <source>
        <dbReference type="ARBA" id="ARBA00022741"/>
    </source>
</evidence>
<keyword evidence="4 10" id="KW-0808">Transferase</keyword>
<feature type="binding site" evidence="10">
    <location>
        <begin position="11"/>
        <end position="16"/>
    </location>
    <ligand>
        <name>substrate</name>
    </ligand>
</feature>
<dbReference type="Gene3D" id="1.10.20.140">
    <property type="match status" value="1"/>
</dbReference>
<dbReference type="PANTHER" id="PTHR11088">
    <property type="entry name" value="TRNA DIMETHYLALLYLTRANSFERASE"/>
    <property type="match status" value="1"/>
</dbReference>
<comment type="caution">
    <text evidence="14">The sequence shown here is derived from an EMBL/GenBank/DDBJ whole genome shotgun (WGS) entry which is preliminary data.</text>
</comment>
<evidence type="ECO:0000256" key="7">
    <source>
        <dbReference type="ARBA" id="ARBA00022840"/>
    </source>
</evidence>
<protein>
    <recommendedName>
        <fullName evidence="10">tRNA dimethylallyltransferase</fullName>
        <ecNumber evidence="10">2.5.1.75</ecNumber>
    </recommendedName>
    <alternativeName>
        <fullName evidence="10">Dimethylallyl diphosphate:tRNA dimethylallyltransferase</fullName>
        <shortName evidence="10">DMAPP:tRNA dimethylallyltransferase</shortName>
        <shortName evidence="10">DMATase</shortName>
    </alternativeName>
    <alternativeName>
        <fullName evidence="10">Isopentenyl-diphosphate:tRNA isopentenyltransferase</fullName>
        <shortName evidence="10">IPP transferase</shortName>
        <shortName evidence="10">IPPT</shortName>
        <shortName evidence="10">IPTase</shortName>
    </alternativeName>
</protein>
<dbReference type="AlphaFoldDB" id="A0A374P4U9"/>
<evidence type="ECO:0000256" key="4">
    <source>
        <dbReference type="ARBA" id="ARBA00022679"/>
    </source>
</evidence>
<dbReference type="HAMAP" id="MF_00185">
    <property type="entry name" value="IPP_trans"/>
    <property type="match status" value="1"/>
</dbReference>
<feature type="region of interest" description="Interaction with substrate tRNA" evidence="10">
    <location>
        <begin position="34"/>
        <end position="37"/>
    </location>
</feature>
<evidence type="ECO:0000256" key="12">
    <source>
        <dbReference type="RuleBase" id="RU003784"/>
    </source>
</evidence>
<evidence type="ECO:0000313" key="15">
    <source>
        <dbReference type="Proteomes" id="UP000263014"/>
    </source>
</evidence>
<dbReference type="EC" id="2.5.1.75" evidence="10"/>
<dbReference type="PANTHER" id="PTHR11088:SF60">
    <property type="entry name" value="TRNA DIMETHYLALLYLTRANSFERASE"/>
    <property type="match status" value="1"/>
</dbReference>
<evidence type="ECO:0000313" key="14">
    <source>
        <dbReference type="EMBL" id="RGJ02572.1"/>
    </source>
</evidence>
<evidence type="ECO:0000256" key="13">
    <source>
        <dbReference type="RuleBase" id="RU003785"/>
    </source>
</evidence>